<dbReference type="EMBL" id="CAJMWQ010001301">
    <property type="protein sequence ID" value="CAE6444969.1"/>
    <property type="molecule type" value="Genomic_DNA"/>
</dbReference>
<feature type="compositionally biased region" description="Basic and acidic residues" evidence="1">
    <location>
        <begin position="596"/>
        <end position="611"/>
    </location>
</feature>
<dbReference type="AlphaFoldDB" id="A0A8H3B0G9"/>
<feature type="compositionally biased region" description="Polar residues" evidence="1">
    <location>
        <begin position="804"/>
        <end position="816"/>
    </location>
</feature>
<feature type="compositionally biased region" description="Basic and acidic residues" evidence="1">
    <location>
        <begin position="508"/>
        <end position="517"/>
    </location>
</feature>
<reference evidence="2" key="1">
    <citation type="submission" date="2021-01" db="EMBL/GenBank/DDBJ databases">
        <authorList>
            <person name="Kaushik A."/>
        </authorList>
    </citation>
    <scope>NUCLEOTIDE SEQUENCE</scope>
    <source>
        <strain evidence="2">AG1-1B</strain>
    </source>
</reference>
<feature type="compositionally biased region" description="Basic and acidic residues" evidence="1">
    <location>
        <begin position="526"/>
        <end position="542"/>
    </location>
</feature>
<evidence type="ECO:0000256" key="1">
    <source>
        <dbReference type="SAM" id="MobiDB-lite"/>
    </source>
</evidence>
<feature type="region of interest" description="Disordered" evidence="1">
    <location>
        <begin position="580"/>
        <end position="830"/>
    </location>
</feature>
<evidence type="ECO:0000313" key="3">
    <source>
        <dbReference type="Proteomes" id="UP000663826"/>
    </source>
</evidence>
<feature type="compositionally biased region" description="Basic and acidic residues" evidence="1">
    <location>
        <begin position="174"/>
        <end position="186"/>
    </location>
</feature>
<feature type="compositionally biased region" description="Basic and acidic residues" evidence="1">
    <location>
        <begin position="123"/>
        <end position="153"/>
    </location>
</feature>
<feature type="compositionally biased region" description="Basic and acidic residues" evidence="1">
    <location>
        <begin position="689"/>
        <end position="705"/>
    </location>
</feature>
<feature type="compositionally biased region" description="Polar residues" evidence="1">
    <location>
        <begin position="632"/>
        <end position="644"/>
    </location>
</feature>
<feature type="compositionally biased region" description="Basic and acidic residues" evidence="1">
    <location>
        <begin position="229"/>
        <end position="276"/>
    </location>
</feature>
<feature type="compositionally biased region" description="Polar residues" evidence="1">
    <location>
        <begin position="543"/>
        <end position="556"/>
    </location>
</feature>
<protein>
    <submittedName>
        <fullName evidence="2">Uncharacterized protein</fullName>
    </submittedName>
</protein>
<feature type="compositionally biased region" description="Basic and acidic residues" evidence="1">
    <location>
        <begin position="472"/>
        <end position="481"/>
    </location>
</feature>
<dbReference type="Proteomes" id="UP000663826">
    <property type="component" value="Unassembled WGS sequence"/>
</dbReference>
<proteinExistence type="predicted"/>
<comment type="caution">
    <text evidence="2">The sequence shown here is derived from an EMBL/GenBank/DDBJ whole genome shotgun (WGS) entry which is preliminary data.</text>
</comment>
<evidence type="ECO:0000313" key="2">
    <source>
        <dbReference type="EMBL" id="CAE6444969.1"/>
    </source>
</evidence>
<feature type="compositionally biased region" description="Basic and acidic residues" evidence="1">
    <location>
        <begin position="1"/>
        <end position="31"/>
    </location>
</feature>
<gene>
    <name evidence="2" type="ORF">RDB_LOCUS73566</name>
</gene>
<feature type="compositionally biased region" description="Pro residues" evidence="1">
    <location>
        <begin position="779"/>
        <end position="794"/>
    </location>
</feature>
<feature type="compositionally biased region" description="Basic and acidic residues" evidence="1">
    <location>
        <begin position="394"/>
        <end position="404"/>
    </location>
</feature>
<feature type="region of interest" description="Disordered" evidence="1">
    <location>
        <begin position="1"/>
        <end position="556"/>
    </location>
</feature>
<feature type="compositionally biased region" description="Basic and acidic residues" evidence="1">
    <location>
        <begin position="322"/>
        <end position="384"/>
    </location>
</feature>
<feature type="compositionally biased region" description="Basic and acidic residues" evidence="1">
    <location>
        <begin position="411"/>
        <end position="426"/>
    </location>
</feature>
<feature type="compositionally biased region" description="Basic and acidic residues" evidence="1">
    <location>
        <begin position="740"/>
        <end position="753"/>
    </location>
</feature>
<accession>A0A8H3B0G9</accession>
<organism evidence="2 3">
    <name type="scientific">Rhizoctonia solani</name>
    <dbReference type="NCBI Taxonomy" id="456999"/>
    <lineage>
        <taxon>Eukaryota</taxon>
        <taxon>Fungi</taxon>
        <taxon>Dikarya</taxon>
        <taxon>Basidiomycota</taxon>
        <taxon>Agaricomycotina</taxon>
        <taxon>Agaricomycetes</taxon>
        <taxon>Cantharellales</taxon>
        <taxon>Ceratobasidiaceae</taxon>
        <taxon>Rhizoctonia</taxon>
    </lineage>
</organism>
<name>A0A8H3B0G9_9AGAM</name>
<sequence length="845" mass="96073">MRRKRYPEPDLHRVAGEYPDHREDFRARDTRMSNPGQHFASGPEHPESVPRDAIFPPPAENLGFLAPPAGFGGQRYNARPDNRRAHSFRSTNSQAPRAEPQENELRLSPHALRSDVPLSPQRDFIHPRDTTSAHHRARNGDVRERMMASDRDSMVLPPEAGPMDRNSISPPPERNIHPNIHQEDHTRRHGHRPPISQEGFPAQRPVSPRVVRERRLSNVNPPGHAYSNRPREFSQQDVPDPRDPDFRPRDTDRYPQKERREQRETYPRALRPEEPVPHGYEVPPGPHGRRNVAHDIEPLVPPRMYSSTEPQRQEPASPVREAYPRRYTRDDQFADHPRGWAREAEVPGQQEESRDDRNPQQDSRRGQREAVSDTEYTERRDDGRSRRRVTGSSRFDKPDAEPRPNYKRHPTRDDVRPYQPDERQWTPREALPPLPRTRSQSPPHMELDSAPLDSLPEKQLSGWADFHRRRGRSQERREPPQHYHSRGNARDSWNPPLGVDDAETEPLEGGKRQRVEGGTRTTQSFNRREEDLPRKVPHHPPEQRSNIRSPVNTFSKLPTPALVSQSVNIEAAMTRVRDIASQINQANPQFKPRPKSRFDQPSDSSAAREGETGQALLVPNGSSGAFGVANVPDNTVLSEANEQPSPEDVNDGRQGSEGSHSSHIVSRMDEASLRDNAPPQRHAGRHRDSRLDAGSSRRDRNRPDNSRNGNRNNPEKSSRFVDPYRPGNENSGRAPAGMRAWDKPEQESQRDPPPHTSPPSTNRTYRNAGDRPFARPLRVLPPTPEGLPPRPPSPAEFARGTGNHGQTAGQIRSPTRQGHHFANVNTDVPNATTDVRPLMVAAYPN</sequence>